<dbReference type="EMBL" id="VBUI01000001">
    <property type="protein sequence ID" value="TLF53682.1"/>
    <property type="molecule type" value="Genomic_DNA"/>
</dbReference>
<evidence type="ECO:0000256" key="12">
    <source>
        <dbReference type="PIRSR" id="PIRSR005461-1"/>
    </source>
</evidence>
<feature type="binding site" evidence="11">
    <location>
        <position position="100"/>
    </location>
    <ligand>
        <name>S-adenosyl-L-methionine</name>
        <dbReference type="ChEBI" id="CHEBI:59789"/>
    </ligand>
</feature>
<dbReference type="InterPro" id="IPR002877">
    <property type="entry name" value="RNA_MeTrfase_FtsJ_dom"/>
</dbReference>
<dbReference type="PIRSF" id="PIRSF005461">
    <property type="entry name" value="23S_rRNA_mtase"/>
    <property type="match status" value="1"/>
</dbReference>
<dbReference type="OrthoDB" id="9790080at2"/>
<comment type="function">
    <text evidence="5 11">Specifically methylates the uridine in position 2552 of 23S rRNA at the 2'-O position of the ribose in the fully assembled 50S ribosomal subunit.</text>
</comment>
<comment type="subcellular location">
    <subcellularLocation>
        <location evidence="11">Cytoplasm</location>
    </subcellularLocation>
</comment>
<dbReference type="NCBIfam" id="NF008390">
    <property type="entry name" value="PRK11188.1"/>
    <property type="match status" value="1"/>
</dbReference>
<evidence type="ECO:0000256" key="11">
    <source>
        <dbReference type="HAMAP-Rule" id="MF_01547"/>
    </source>
</evidence>
<feature type="binding site" evidence="11">
    <location>
        <position position="141"/>
    </location>
    <ligand>
        <name>S-adenosyl-L-methionine</name>
        <dbReference type="ChEBI" id="CHEBI:59789"/>
    </ligand>
</feature>
<evidence type="ECO:0000256" key="13">
    <source>
        <dbReference type="SAM" id="MobiDB-lite"/>
    </source>
</evidence>
<dbReference type="InterPro" id="IPR029063">
    <property type="entry name" value="SAM-dependent_MTases_sf"/>
</dbReference>
<dbReference type="FunFam" id="3.40.50.150:FF:000005">
    <property type="entry name" value="Ribosomal RNA large subunit methyltransferase E"/>
    <property type="match status" value="1"/>
</dbReference>
<organism evidence="15 16">
    <name type="scientific">Halomonas urmiana</name>
    <dbReference type="NCBI Taxonomy" id="490901"/>
    <lineage>
        <taxon>Bacteria</taxon>
        <taxon>Pseudomonadati</taxon>
        <taxon>Pseudomonadota</taxon>
        <taxon>Gammaproteobacteria</taxon>
        <taxon>Oceanospirillales</taxon>
        <taxon>Halomonadaceae</taxon>
        <taxon>Halomonas</taxon>
    </lineage>
</organism>
<keyword evidence="11" id="KW-0963">Cytoplasm</keyword>
<dbReference type="RefSeq" id="WP_138178658.1">
    <property type="nucleotide sequence ID" value="NZ_VBUI01000001.1"/>
</dbReference>
<feature type="binding site" evidence="11">
    <location>
        <position position="80"/>
    </location>
    <ligand>
        <name>S-adenosyl-L-methionine</name>
        <dbReference type="ChEBI" id="CHEBI:59789"/>
    </ligand>
</feature>
<keyword evidence="1 11" id="KW-0698">rRNA processing</keyword>
<name>A0A5R8MMU0_9GAMM</name>
<feature type="binding site" evidence="11">
    <location>
        <position position="116"/>
    </location>
    <ligand>
        <name>S-adenosyl-L-methionine</name>
        <dbReference type="ChEBI" id="CHEBI:59789"/>
    </ligand>
</feature>
<dbReference type="AlphaFoldDB" id="A0A5R8MMU0"/>
<feature type="region of interest" description="Disordered" evidence="13">
    <location>
        <begin position="1"/>
        <end position="27"/>
    </location>
</feature>
<feature type="binding site" evidence="11">
    <location>
        <position position="82"/>
    </location>
    <ligand>
        <name>S-adenosyl-L-methionine</name>
        <dbReference type="ChEBI" id="CHEBI:59789"/>
    </ligand>
</feature>
<comment type="catalytic activity">
    <reaction evidence="10 11">
        <text>uridine(2552) in 23S rRNA + S-adenosyl-L-methionine = 2'-O-methyluridine(2552) in 23S rRNA + S-adenosyl-L-homocysteine + H(+)</text>
        <dbReference type="Rhea" id="RHEA:42720"/>
        <dbReference type="Rhea" id="RHEA-COMP:10202"/>
        <dbReference type="Rhea" id="RHEA-COMP:10203"/>
        <dbReference type="ChEBI" id="CHEBI:15378"/>
        <dbReference type="ChEBI" id="CHEBI:57856"/>
        <dbReference type="ChEBI" id="CHEBI:59789"/>
        <dbReference type="ChEBI" id="CHEBI:65315"/>
        <dbReference type="ChEBI" id="CHEBI:74478"/>
        <dbReference type="EC" id="2.1.1.166"/>
    </reaction>
</comment>
<evidence type="ECO:0000256" key="5">
    <source>
        <dbReference type="ARBA" id="ARBA00037569"/>
    </source>
</evidence>
<comment type="similarity">
    <text evidence="11">Belongs to the class I-like SAM-binding methyltransferase superfamily. RNA methyltransferase RlmE family.</text>
</comment>
<evidence type="ECO:0000256" key="8">
    <source>
        <dbReference type="ARBA" id="ARBA00041995"/>
    </source>
</evidence>
<protein>
    <recommendedName>
        <fullName evidence="7 11">Ribosomal RNA large subunit methyltransferase E</fullName>
        <ecNumber evidence="6 11">2.1.1.166</ecNumber>
    </recommendedName>
    <alternativeName>
        <fullName evidence="9 11">23S rRNA Um2552 methyltransferase</fullName>
    </alternativeName>
    <alternativeName>
        <fullName evidence="8 11">rRNA (uridine-2'-O-)-methyltransferase</fullName>
    </alternativeName>
</protein>
<dbReference type="Gene3D" id="3.40.50.150">
    <property type="entry name" value="Vaccinia Virus protein VP39"/>
    <property type="match status" value="1"/>
</dbReference>
<dbReference type="PANTHER" id="PTHR10920">
    <property type="entry name" value="RIBOSOMAL RNA METHYLTRANSFERASE"/>
    <property type="match status" value="1"/>
</dbReference>
<evidence type="ECO:0000256" key="9">
    <source>
        <dbReference type="ARBA" id="ARBA00042745"/>
    </source>
</evidence>
<gene>
    <name evidence="11 15" type="primary">rlmE</name>
    <name evidence="11" type="synonym">ftsJ</name>
    <name evidence="11" type="synonym">rrmJ</name>
    <name evidence="15" type="ORF">FEI13_00190</name>
</gene>
<evidence type="ECO:0000256" key="6">
    <source>
        <dbReference type="ARBA" id="ARBA00038861"/>
    </source>
</evidence>
<dbReference type="InterPro" id="IPR050082">
    <property type="entry name" value="RNA_methyltr_RlmE"/>
</dbReference>
<dbReference type="HAMAP" id="MF_01547">
    <property type="entry name" value="RNA_methyltr_E"/>
    <property type="match status" value="1"/>
</dbReference>
<dbReference type="PANTHER" id="PTHR10920:SF18">
    <property type="entry name" value="RRNA METHYLTRANSFERASE 2, MITOCHONDRIAL"/>
    <property type="match status" value="1"/>
</dbReference>
<evidence type="ECO:0000256" key="4">
    <source>
        <dbReference type="ARBA" id="ARBA00022691"/>
    </source>
</evidence>
<feature type="domain" description="Ribosomal RNA methyltransferase FtsJ" evidence="14">
    <location>
        <begin position="48"/>
        <end position="224"/>
    </location>
</feature>
<dbReference type="GO" id="GO:0008650">
    <property type="term" value="F:rRNA (uridine-2'-O-)-methyltransferase activity"/>
    <property type="evidence" value="ECO:0007669"/>
    <property type="project" value="UniProtKB-UniRule"/>
</dbReference>
<evidence type="ECO:0000256" key="2">
    <source>
        <dbReference type="ARBA" id="ARBA00022603"/>
    </source>
</evidence>
<dbReference type="Proteomes" id="UP000306973">
    <property type="component" value="Unassembled WGS sequence"/>
</dbReference>
<proteinExistence type="inferred from homology"/>
<evidence type="ECO:0000313" key="15">
    <source>
        <dbReference type="EMBL" id="TLF53682.1"/>
    </source>
</evidence>
<evidence type="ECO:0000256" key="7">
    <source>
        <dbReference type="ARBA" id="ARBA00041129"/>
    </source>
</evidence>
<evidence type="ECO:0000259" key="14">
    <source>
        <dbReference type="Pfam" id="PF01728"/>
    </source>
</evidence>
<evidence type="ECO:0000256" key="3">
    <source>
        <dbReference type="ARBA" id="ARBA00022679"/>
    </source>
</evidence>
<dbReference type="SUPFAM" id="SSF53335">
    <property type="entry name" value="S-adenosyl-L-methionine-dependent methyltransferases"/>
    <property type="match status" value="1"/>
</dbReference>
<reference evidence="15 16" key="1">
    <citation type="journal article" date="2007" name="Int. J. Syst. Evol. Microbiol.">
        <title>Halomonas saccharevitans sp. nov., Halomonas arcis sp. nov. and Halomonas subterranea sp. nov., halophilic bacteria isolated from hypersaline environments of China.</title>
        <authorList>
            <person name="Xu X.W."/>
            <person name="Wu Y.H."/>
            <person name="Zhou Z."/>
            <person name="Wang C.S."/>
            <person name="Zhou Y.G."/>
            <person name="Zhang H.B."/>
            <person name="Wang Y."/>
            <person name="Wu M."/>
        </authorList>
    </citation>
    <scope>NUCLEOTIDE SEQUENCE [LARGE SCALE GENOMIC DNA]</scope>
    <source>
        <strain evidence="15 16">TBZ3</strain>
    </source>
</reference>
<evidence type="ECO:0000256" key="1">
    <source>
        <dbReference type="ARBA" id="ARBA00022552"/>
    </source>
</evidence>
<keyword evidence="16" id="KW-1185">Reference proteome</keyword>
<dbReference type="GO" id="GO:0005737">
    <property type="term" value="C:cytoplasm"/>
    <property type="evidence" value="ECO:0007669"/>
    <property type="project" value="UniProtKB-SubCell"/>
</dbReference>
<dbReference type="Pfam" id="PF01728">
    <property type="entry name" value="FtsJ"/>
    <property type="match status" value="1"/>
</dbReference>
<keyword evidence="3 11" id="KW-0808">Transferase</keyword>
<evidence type="ECO:0000313" key="16">
    <source>
        <dbReference type="Proteomes" id="UP000306973"/>
    </source>
</evidence>
<feature type="active site" description="Proton acceptor" evidence="11 12">
    <location>
        <position position="181"/>
    </location>
</feature>
<comment type="caution">
    <text evidence="15">The sequence shown here is derived from an EMBL/GenBank/DDBJ whole genome shotgun (WGS) entry which is preliminary data.</text>
</comment>
<keyword evidence="4 11" id="KW-0949">S-adenosyl-L-methionine</keyword>
<accession>A0A5R8MMU0</accession>
<keyword evidence="2 11" id="KW-0489">Methyltransferase</keyword>
<sequence length="226" mass="24634">MARPHASRAKGATGKKPASKASVSKTSKGWMKEHFDDRFVQQSWQDGYRSRASYKLLALDEKDRLLRPGMTVIDLGAAPGGWSQVAAEKVGSSGVVIASDILEMDALADVDIVQGDFTEAHVLEAILETLGNRPVDLVMSDMAPNMSGMAAIDQPQAMYLVELALDLARQTLSPGGTFLAKVFQGEGFDEFLKELRGSFKRVVTRKPEASRARSREVYLLAEGFRG</sequence>
<dbReference type="EC" id="2.1.1.166" evidence="6 11"/>
<dbReference type="InterPro" id="IPR015507">
    <property type="entry name" value="rRNA-MeTfrase_E"/>
</dbReference>
<evidence type="ECO:0000256" key="10">
    <source>
        <dbReference type="ARBA" id="ARBA00048970"/>
    </source>
</evidence>